<dbReference type="GO" id="GO:0015562">
    <property type="term" value="F:efflux transmembrane transporter activity"/>
    <property type="evidence" value="ECO:0007669"/>
    <property type="project" value="InterPro"/>
</dbReference>
<dbReference type="Pfam" id="PF02321">
    <property type="entry name" value="OEP"/>
    <property type="match status" value="2"/>
</dbReference>
<accession>A0A2T5JFC1</accession>
<proteinExistence type="inferred from homology"/>
<evidence type="ECO:0000256" key="1">
    <source>
        <dbReference type="ARBA" id="ARBA00007613"/>
    </source>
</evidence>
<dbReference type="RefSeq" id="WP_107826557.1">
    <property type="nucleotide sequence ID" value="NZ_CP160205.1"/>
</dbReference>
<evidence type="ECO:0000313" key="3">
    <source>
        <dbReference type="EMBL" id="PTR01138.1"/>
    </source>
</evidence>
<comment type="caution">
    <text evidence="3">The sequence shown here is derived from an EMBL/GenBank/DDBJ whole genome shotgun (WGS) entry which is preliminary data.</text>
</comment>
<dbReference type="PANTHER" id="PTHR30203">
    <property type="entry name" value="OUTER MEMBRANE CATION EFFLUX PROTEIN"/>
    <property type="match status" value="1"/>
</dbReference>
<comment type="similarity">
    <text evidence="1">Belongs to the outer membrane factor (OMF) (TC 1.B.17) family.</text>
</comment>
<dbReference type="AlphaFoldDB" id="A0A2T5JFC1"/>
<name>A0A2T5JFC1_9SPHI</name>
<keyword evidence="4" id="KW-1185">Reference proteome</keyword>
<evidence type="ECO:0000313" key="4">
    <source>
        <dbReference type="Proteomes" id="UP000244168"/>
    </source>
</evidence>
<dbReference type="Proteomes" id="UP000244168">
    <property type="component" value="Unassembled WGS sequence"/>
</dbReference>
<sequence>MGVGGFAYAQAPNTDTLKLTLPQTEDRFLKNNLSLIIQRYQVDQAQAGVITARLFDNPEFSIANVLYNPETKKVFDMSHDGGEYSAQLSQLFLTAGKRNKNIKLAQISAQQAQYQFYDLMRTLRFTLHTDFYKIYFLEQSAKVYQQEISSLSTTLNAFKEQYQKGNIALKEVLRIQSQLYSLQSEQNDLRDEIEDTQAEFKLLLRAPANSYVEPQTDFNLDGKNPVADMPYQRLLDSAYNNRADLKVAHSAVDYSNINLQLQKAMAVPDVSVQLAYDKQGSYIRNYNSAGLAFSLPFFNRNQGAIKQAKIAIDESKAQLQSQQDQVESDVAGSYKSALRLENLYNGFDPKFKDDFNHLITEVMKNYQKHNISLLEFLDFYDSYKTNTLQFNTLQLNRINSLEQLNYVTGTPIFKQ</sequence>
<evidence type="ECO:0000256" key="2">
    <source>
        <dbReference type="SAM" id="Coils"/>
    </source>
</evidence>
<dbReference type="OrthoDB" id="9791261at2"/>
<reference evidence="3 4" key="1">
    <citation type="submission" date="2018-04" db="EMBL/GenBank/DDBJ databases">
        <title>Genomic Encyclopedia of Archaeal and Bacterial Type Strains, Phase II (KMG-II): from individual species to whole genera.</title>
        <authorList>
            <person name="Goeker M."/>
        </authorList>
    </citation>
    <scope>NUCLEOTIDE SEQUENCE [LARGE SCALE GENOMIC DNA]</scope>
    <source>
        <strain evidence="3 4">DSM 26809</strain>
    </source>
</reference>
<dbReference type="InterPro" id="IPR003423">
    <property type="entry name" value="OMP_efflux"/>
</dbReference>
<protein>
    <submittedName>
        <fullName evidence="3">Cobalt-zinc-cadmium efflux system outer membrane protein</fullName>
    </submittedName>
</protein>
<gene>
    <name evidence="3" type="ORF">C8P68_101371</name>
</gene>
<dbReference type="SUPFAM" id="SSF56954">
    <property type="entry name" value="Outer membrane efflux proteins (OEP)"/>
    <property type="match status" value="1"/>
</dbReference>
<dbReference type="Gene3D" id="1.20.1600.10">
    <property type="entry name" value="Outer membrane efflux proteins (OEP)"/>
    <property type="match status" value="1"/>
</dbReference>
<dbReference type="InterPro" id="IPR010131">
    <property type="entry name" value="MdtP/NodT-like"/>
</dbReference>
<feature type="coiled-coil region" evidence="2">
    <location>
        <begin position="141"/>
        <end position="206"/>
    </location>
</feature>
<dbReference type="EMBL" id="QAOQ01000001">
    <property type="protein sequence ID" value="PTR01138.1"/>
    <property type="molecule type" value="Genomic_DNA"/>
</dbReference>
<keyword evidence="2" id="KW-0175">Coiled coil</keyword>
<organism evidence="3 4">
    <name type="scientific">Mucilaginibacter yixingensis</name>
    <dbReference type="NCBI Taxonomy" id="1295612"/>
    <lineage>
        <taxon>Bacteria</taxon>
        <taxon>Pseudomonadati</taxon>
        <taxon>Bacteroidota</taxon>
        <taxon>Sphingobacteriia</taxon>
        <taxon>Sphingobacteriales</taxon>
        <taxon>Sphingobacteriaceae</taxon>
        <taxon>Mucilaginibacter</taxon>
    </lineage>
</organism>
<dbReference type="PANTHER" id="PTHR30203:SF23">
    <property type="entry name" value="OUTER MEMBRANE EFFLUX PROTEIN"/>
    <property type="match status" value="1"/>
</dbReference>